<dbReference type="Gene3D" id="3.30.50.10">
    <property type="entry name" value="Erythroid Transcription Factor GATA-1, subunit A"/>
    <property type="match status" value="1"/>
</dbReference>
<feature type="compositionally biased region" description="Polar residues" evidence="2">
    <location>
        <begin position="414"/>
        <end position="425"/>
    </location>
</feature>
<comment type="caution">
    <text evidence="4">The sequence shown here is derived from an EMBL/GenBank/DDBJ whole genome shotgun (WGS) entry which is preliminary data.</text>
</comment>
<evidence type="ECO:0000259" key="3">
    <source>
        <dbReference type="PROSITE" id="PS50114"/>
    </source>
</evidence>
<dbReference type="PROSITE" id="PS50114">
    <property type="entry name" value="GATA_ZN_FINGER_2"/>
    <property type="match status" value="1"/>
</dbReference>
<feature type="region of interest" description="Disordered" evidence="2">
    <location>
        <begin position="644"/>
        <end position="727"/>
    </location>
</feature>
<proteinExistence type="predicted"/>
<dbReference type="GO" id="GO:0006355">
    <property type="term" value="P:regulation of DNA-templated transcription"/>
    <property type="evidence" value="ECO:0007669"/>
    <property type="project" value="InterPro"/>
</dbReference>
<protein>
    <recommendedName>
        <fullName evidence="3">GATA-type domain-containing protein</fullName>
    </recommendedName>
</protein>
<accession>A0A835VRE3</accession>
<feature type="region of interest" description="Disordered" evidence="2">
    <location>
        <begin position="598"/>
        <end position="617"/>
    </location>
</feature>
<sequence length="814" mass="84809">MGALEALAAVCAEELQSNHRLASVDSSALHSVITGGGYLQNYQQLAQVLAHAAKQTVTSPGGLRLQLPLQLPLKRPADSVLLEARGKPEIVDARPPSAGSHPSKPSAKPLIPGGPCENPYCGVVEAPQWRRIEKKLVCNRCGMYYHRHARFPDWSYFSGLANKNSTRHVVITHRGREGLHQSQPQAQQVQILAKPTQPARVQQTPSPLASPALSPALSPGLLQGREPAPVPQTLAQAAGPEVVQHDQGAAPAAAASAAMSDGSLSELLRQAGASSDLEAVQRLLTMPVRQLDIDTIRKLQALLGERVRLQQQHQQRTPPLSPSREAMAAQLGLQEPPASPQRGTSPGSPRSDSTFAPPAHALDGGSAAMAVGRGGTGGSAQVEACQVPSGPARSPLRTPPSSLLQADSAFMLQRGQQPAAGSTLESPGGSLQAAATRPGADAWEARRAAAAEQRSPRVFTDAEVESASVGPEMHPIKRARVTPPSAADAWAVEPARHVQVTSQAGLQQQVLLTHMLLQQQQQDQDKALRAAAQQQQQQRQAAAVRQLAAAQRQAAVEGAGMLMAQQQQRRAETAQASASAGAGAAGRSLMETIAAAAALQQQQHGPSRGGQQEQHRHEQYLHERGMHGALGGMLMRDLQQRAMLAHHHHQPQHAQQHQPQHPQGGQRRPSGSGYPAAPQLRLVSLDSGAAAAAARGGPSRGFDGGYPQQQRDQGRGSTQQGYVNGTNNSGVSQAAMLAAAGRGTGLSEAQAKDLLSALLARRAGGGGGSNAEFEAAALAALAAAKGAGQGAGGNGVAALLPVLDLGKPSATVAF</sequence>
<feature type="region of interest" description="Disordered" evidence="2">
    <location>
        <begin position="89"/>
        <end position="111"/>
    </location>
</feature>
<dbReference type="InterPro" id="IPR013088">
    <property type="entry name" value="Znf_NHR/GATA"/>
</dbReference>
<feature type="compositionally biased region" description="Low complexity" evidence="2">
    <location>
        <begin position="652"/>
        <end position="663"/>
    </location>
</feature>
<dbReference type="GO" id="GO:0008270">
    <property type="term" value="F:zinc ion binding"/>
    <property type="evidence" value="ECO:0007669"/>
    <property type="project" value="UniProtKB-KW"/>
</dbReference>
<name>A0A835VRE3_CHLIN</name>
<gene>
    <name evidence="4" type="ORF">HXX76_015845</name>
</gene>
<dbReference type="OrthoDB" id="552828at2759"/>
<feature type="region of interest" description="Disordered" evidence="2">
    <location>
        <begin position="334"/>
        <end position="402"/>
    </location>
</feature>
<keyword evidence="5" id="KW-1185">Reference proteome</keyword>
<feature type="region of interest" description="Disordered" evidence="2">
    <location>
        <begin position="414"/>
        <end position="457"/>
    </location>
</feature>
<evidence type="ECO:0000313" key="4">
    <source>
        <dbReference type="EMBL" id="KAG2422681.1"/>
    </source>
</evidence>
<reference evidence="4" key="1">
    <citation type="journal article" date="2020" name="bioRxiv">
        <title>Comparative genomics of Chlamydomonas.</title>
        <authorList>
            <person name="Craig R.J."/>
            <person name="Hasan A.R."/>
            <person name="Ness R.W."/>
            <person name="Keightley P.D."/>
        </authorList>
    </citation>
    <scope>NUCLEOTIDE SEQUENCE</scope>
    <source>
        <strain evidence="4">SAG 7.73</strain>
    </source>
</reference>
<dbReference type="Proteomes" id="UP000650467">
    <property type="component" value="Unassembled WGS sequence"/>
</dbReference>
<dbReference type="EMBL" id="JAEHOC010000096">
    <property type="protein sequence ID" value="KAG2422681.1"/>
    <property type="molecule type" value="Genomic_DNA"/>
</dbReference>
<dbReference type="SMART" id="SM00401">
    <property type="entry name" value="ZnF_GATA"/>
    <property type="match status" value="1"/>
</dbReference>
<feature type="domain" description="GATA-type" evidence="3">
    <location>
        <begin position="121"/>
        <end position="148"/>
    </location>
</feature>
<feature type="region of interest" description="Disordered" evidence="2">
    <location>
        <begin position="192"/>
        <end position="227"/>
    </location>
</feature>
<feature type="compositionally biased region" description="Low complexity" evidence="2">
    <location>
        <begin position="205"/>
        <end position="222"/>
    </location>
</feature>
<dbReference type="InterPro" id="IPR000679">
    <property type="entry name" value="Znf_GATA"/>
</dbReference>
<keyword evidence="1" id="KW-0479">Metal-binding</keyword>
<evidence type="ECO:0000313" key="5">
    <source>
        <dbReference type="Proteomes" id="UP000650467"/>
    </source>
</evidence>
<evidence type="ECO:0000256" key="2">
    <source>
        <dbReference type="SAM" id="MobiDB-lite"/>
    </source>
</evidence>
<feature type="compositionally biased region" description="Polar residues" evidence="2">
    <location>
        <begin position="707"/>
        <end position="727"/>
    </location>
</feature>
<keyword evidence="1" id="KW-0862">Zinc</keyword>
<evidence type="ECO:0000256" key="1">
    <source>
        <dbReference type="PROSITE-ProRule" id="PRU00094"/>
    </source>
</evidence>
<dbReference type="SUPFAM" id="SSF57716">
    <property type="entry name" value="Glucocorticoid receptor-like (DNA-binding domain)"/>
    <property type="match status" value="1"/>
</dbReference>
<dbReference type="GO" id="GO:0043565">
    <property type="term" value="F:sequence-specific DNA binding"/>
    <property type="evidence" value="ECO:0007669"/>
    <property type="project" value="InterPro"/>
</dbReference>
<organism evidence="4 5">
    <name type="scientific">Chlamydomonas incerta</name>
    <dbReference type="NCBI Taxonomy" id="51695"/>
    <lineage>
        <taxon>Eukaryota</taxon>
        <taxon>Viridiplantae</taxon>
        <taxon>Chlorophyta</taxon>
        <taxon>core chlorophytes</taxon>
        <taxon>Chlorophyceae</taxon>
        <taxon>CS clade</taxon>
        <taxon>Chlamydomonadales</taxon>
        <taxon>Chlamydomonadaceae</taxon>
        <taxon>Chlamydomonas</taxon>
    </lineage>
</organism>
<feature type="compositionally biased region" description="Polar residues" evidence="2">
    <location>
        <begin position="341"/>
        <end position="354"/>
    </location>
</feature>
<dbReference type="AlphaFoldDB" id="A0A835VRE3"/>
<dbReference type="CDD" id="cd00202">
    <property type="entry name" value="ZnF_GATA"/>
    <property type="match status" value="1"/>
</dbReference>
<keyword evidence="1" id="KW-0863">Zinc-finger</keyword>